<dbReference type="GO" id="GO:0045202">
    <property type="term" value="C:synapse"/>
    <property type="evidence" value="ECO:0007669"/>
    <property type="project" value="TreeGrafter"/>
</dbReference>
<comment type="caution">
    <text evidence="8">The sequence shown here is derived from an EMBL/GenBank/DDBJ whole genome shotgun (WGS) entry which is preliminary data.</text>
</comment>
<feature type="domain" description="C1q" evidence="7">
    <location>
        <begin position="89"/>
        <end position="239"/>
    </location>
</feature>
<evidence type="ECO:0000256" key="4">
    <source>
        <dbReference type="SAM" id="Coils"/>
    </source>
</evidence>
<organism evidence="8 9">
    <name type="scientific">Takifugu flavidus</name>
    <name type="common">sansaifugu</name>
    <dbReference type="NCBI Taxonomy" id="433684"/>
    <lineage>
        <taxon>Eukaryota</taxon>
        <taxon>Metazoa</taxon>
        <taxon>Chordata</taxon>
        <taxon>Craniata</taxon>
        <taxon>Vertebrata</taxon>
        <taxon>Euteleostomi</taxon>
        <taxon>Actinopterygii</taxon>
        <taxon>Neopterygii</taxon>
        <taxon>Teleostei</taxon>
        <taxon>Neoteleostei</taxon>
        <taxon>Acanthomorphata</taxon>
        <taxon>Eupercaria</taxon>
        <taxon>Tetraodontiformes</taxon>
        <taxon>Tetradontoidea</taxon>
        <taxon>Tetraodontidae</taxon>
        <taxon>Takifugu</taxon>
    </lineage>
</organism>
<dbReference type="GO" id="GO:0005576">
    <property type="term" value="C:extracellular region"/>
    <property type="evidence" value="ECO:0007669"/>
    <property type="project" value="UniProtKB-SubCell"/>
</dbReference>
<evidence type="ECO:0000256" key="1">
    <source>
        <dbReference type="ARBA" id="ARBA00004613"/>
    </source>
</evidence>
<feature type="region of interest" description="Disordered" evidence="5">
    <location>
        <begin position="249"/>
        <end position="279"/>
    </location>
</feature>
<dbReference type="PANTHER" id="PTHR22923">
    <property type="entry name" value="CEREBELLIN-RELATED"/>
    <property type="match status" value="1"/>
</dbReference>
<keyword evidence="9" id="KW-1185">Reference proteome</keyword>
<reference evidence="8 9" key="1">
    <citation type="submission" date="2019-04" db="EMBL/GenBank/DDBJ databases">
        <title>Chromosome genome assembly for Takifugu flavidus.</title>
        <authorList>
            <person name="Xiao S."/>
        </authorList>
    </citation>
    <scope>NUCLEOTIDE SEQUENCE [LARGE SCALE GENOMIC DNA]</scope>
    <source>
        <strain evidence="8">HTHZ2018</strain>
        <tissue evidence="8">Muscle</tissue>
    </source>
</reference>
<protein>
    <recommendedName>
        <fullName evidence="7">C1q domain-containing protein</fullName>
    </recommendedName>
</protein>
<keyword evidence="4" id="KW-0175">Coiled coil</keyword>
<dbReference type="Pfam" id="PF00386">
    <property type="entry name" value="C1q"/>
    <property type="match status" value="2"/>
</dbReference>
<evidence type="ECO:0000259" key="7">
    <source>
        <dbReference type="PROSITE" id="PS50871"/>
    </source>
</evidence>
<evidence type="ECO:0000256" key="3">
    <source>
        <dbReference type="ARBA" id="ARBA00022729"/>
    </source>
</evidence>
<comment type="subcellular location">
    <subcellularLocation>
        <location evidence="1">Secreted</location>
    </subcellularLocation>
</comment>
<feature type="chain" id="PRO_5022859210" description="C1q domain-containing protein" evidence="6">
    <location>
        <begin position="23"/>
        <end position="513"/>
    </location>
</feature>
<proteinExistence type="predicted"/>
<dbReference type="PANTHER" id="PTHR22923:SF103">
    <property type="entry name" value="CEREBELLIN 20-RELATED"/>
    <property type="match status" value="1"/>
</dbReference>
<evidence type="ECO:0000256" key="6">
    <source>
        <dbReference type="SAM" id="SignalP"/>
    </source>
</evidence>
<dbReference type="AlphaFoldDB" id="A0A5C6PEH7"/>
<accession>A0A5C6PEH7</accession>
<dbReference type="PROSITE" id="PS50871">
    <property type="entry name" value="C1Q"/>
    <property type="match status" value="2"/>
</dbReference>
<dbReference type="EMBL" id="RHFK02000004">
    <property type="protein sequence ID" value="TWW76687.1"/>
    <property type="molecule type" value="Genomic_DNA"/>
</dbReference>
<keyword evidence="3 6" id="KW-0732">Signal</keyword>
<keyword evidence="2" id="KW-0964">Secreted</keyword>
<evidence type="ECO:0000256" key="5">
    <source>
        <dbReference type="SAM" id="MobiDB-lite"/>
    </source>
</evidence>
<sequence>MCSFTMRAIVLLCLLKGVFVQADESYTWGGPGGSTDTDPNTANVCLADQSSCGCCLMQQQIHRIRTFFNTSLAELELQLTQTRNILNNVRASRSAFSVALNNDDNLKCFGPFRDDKVVTYSHIFMNLGNGYNQQTGIFTAPRAGTYSLALTAYSDAGSPGNTLAACAALHVNGKSVADLREKNMQDQEDSATVVVAVHLNAGDQVSANLPIGCFLCDNKNHYNTFTHHPGFSVTLEKVPLVQSPSVCPKEGVAGADQGKRGKTTKGKENKVEQRKAGGIQEGGRVCRTTPMLRISPSHFRSGAMRGFVLLCLLCPAVAKYSWNQPGQTTPEPKPGHACVAERRSCHCCLMLQDVNRLRTHFNRSLNELEETYLQTEQSLSLVKANYVAMSVALYSEEGLECFGPFGAHKVVTYKHVFINQGDGYNGSTGVFTVPRSGVYSLALTVYSDAGASSTTLAACAGLQVNGLKVTGLSEKNKQDQEDSTTTVVALHLQAGDQVSVRTIHSPGPRLLPL</sequence>
<evidence type="ECO:0000256" key="2">
    <source>
        <dbReference type="ARBA" id="ARBA00022525"/>
    </source>
</evidence>
<dbReference type="InterPro" id="IPR050822">
    <property type="entry name" value="Cerebellin_Synaptic_Org"/>
</dbReference>
<feature type="signal peptide" evidence="6">
    <location>
        <begin position="1"/>
        <end position="22"/>
    </location>
</feature>
<dbReference type="SUPFAM" id="SSF49842">
    <property type="entry name" value="TNF-like"/>
    <property type="match status" value="2"/>
</dbReference>
<dbReference type="InterPro" id="IPR008983">
    <property type="entry name" value="Tumour_necrosis_fac-like_dom"/>
</dbReference>
<feature type="coiled-coil region" evidence="4">
    <location>
        <begin position="351"/>
        <end position="385"/>
    </location>
</feature>
<feature type="domain" description="C1q" evidence="7">
    <location>
        <begin position="386"/>
        <end position="513"/>
    </location>
</feature>
<dbReference type="SMART" id="SM00110">
    <property type="entry name" value="C1Q"/>
    <property type="match status" value="1"/>
</dbReference>
<dbReference type="Proteomes" id="UP000324091">
    <property type="component" value="Chromosome 12"/>
</dbReference>
<dbReference type="GO" id="GO:0099558">
    <property type="term" value="P:maintenance of synapse structure"/>
    <property type="evidence" value="ECO:0007669"/>
    <property type="project" value="TreeGrafter"/>
</dbReference>
<evidence type="ECO:0000313" key="9">
    <source>
        <dbReference type="Proteomes" id="UP000324091"/>
    </source>
</evidence>
<dbReference type="Gene3D" id="2.60.120.40">
    <property type="match status" value="2"/>
</dbReference>
<name>A0A5C6PEH7_9TELE</name>
<gene>
    <name evidence="8" type="ORF">D4764_12G0000770</name>
</gene>
<evidence type="ECO:0000313" key="8">
    <source>
        <dbReference type="EMBL" id="TWW76687.1"/>
    </source>
</evidence>
<dbReference type="InterPro" id="IPR001073">
    <property type="entry name" value="C1q_dom"/>
</dbReference>
<feature type="compositionally biased region" description="Basic and acidic residues" evidence="5">
    <location>
        <begin position="265"/>
        <end position="275"/>
    </location>
</feature>